<dbReference type="OrthoDB" id="508969at2759"/>
<feature type="compositionally biased region" description="Low complexity" evidence="2">
    <location>
        <begin position="94"/>
        <end position="113"/>
    </location>
</feature>
<protein>
    <recommendedName>
        <fullName evidence="6">Methylenetetrahydrofolate reductase (NAD(P)H)</fullName>
    </recommendedName>
</protein>
<accession>A0A835WUH7</accession>
<feature type="compositionally biased region" description="Low complexity" evidence="2">
    <location>
        <begin position="70"/>
        <end position="86"/>
    </location>
</feature>
<keyword evidence="5" id="KW-1185">Reference proteome</keyword>
<sequence length="446" mass="44757">MGSRLALHFAAGAAASSAAACVCCAGLTPRHLSAASSWGLTAGPAATAAPARSAPHLRSLHSSPGLQMGTDAPTPDPSSAAAAGAAAGPGAGANPGTAPAPGTAPGGPSRSPGWTLTLERGIGKSYGMEAELQATGAFRAEVFPDLPIATTWQNWVKAIRSSLTSPPADDPSPPFTHYATRPGAQKVITVAANLRSTMEIEQRVVEAAGDGAVAAGGQRADVLLCVSGSHPVRTLPGVSSLLRSSLDTLRLADRLRQAGYIPPSTQLWVVANPNTERGAGLLERKSELGANAVLTQPPLDWNAYLAWLEDARSRGLLNEQLPMPGSSSSSSSTGGSGSAGSSTGGPVRLIVGHPMASSAANLSFWVSLAGCGGSVAARQLVADAMRAEAGGKEAAAAHTASYNRKLVEQVLAHGGVAGLHVMPIGKASKGLALRMLADGSLPPSAA</sequence>
<evidence type="ECO:0000313" key="5">
    <source>
        <dbReference type="Proteomes" id="UP000613740"/>
    </source>
</evidence>
<dbReference type="PROSITE" id="PS51257">
    <property type="entry name" value="PROKAR_LIPOPROTEIN"/>
    <property type="match status" value="1"/>
</dbReference>
<dbReference type="EMBL" id="JAEHOD010000003">
    <property type="protein sequence ID" value="KAG2453881.1"/>
    <property type="molecule type" value="Genomic_DNA"/>
</dbReference>
<feature type="region of interest" description="Disordered" evidence="2">
    <location>
        <begin position="318"/>
        <end position="346"/>
    </location>
</feature>
<evidence type="ECO:0000256" key="2">
    <source>
        <dbReference type="SAM" id="MobiDB-lite"/>
    </source>
</evidence>
<comment type="caution">
    <text evidence="4">The sequence shown here is derived from an EMBL/GenBank/DDBJ whole genome shotgun (WGS) entry which is preliminary data.</text>
</comment>
<organism evidence="4 5">
    <name type="scientific">Chlamydomonas schloesseri</name>
    <dbReference type="NCBI Taxonomy" id="2026947"/>
    <lineage>
        <taxon>Eukaryota</taxon>
        <taxon>Viridiplantae</taxon>
        <taxon>Chlorophyta</taxon>
        <taxon>core chlorophytes</taxon>
        <taxon>Chlorophyceae</taxon>
        <taxon>CS clade</taxon>
        <taxon>Chlamydomonadales</taxon>
        <taxon>Chlamydomonadaceae</taxon>
        <taxon>Chlamydomonas</taxon>
    </lineage>
</organism>
<name>A0A835WUH7_9CHLO</name>
<gene>
    <name evidence="4" type="ORF">HYH02_002087</name>
</gene>
<feature type="chain" id="PRO_5032319847" description="Methylenetetrahydrofolate reductase (NAD(P)H)" evidence="3">
    <location>
        <begin position="21"/>
        <end position="446"/>
    </location>
</feature>
<evidence type="ECO:0000256" key="3">
    <source>
        <dbReference type="SAM" id="SignalP"/>
    </source>
</evidence>
<dbReference type="AlphaFoldDB" id="A0A835WUH7"/>
<evidence type="ECO:0008006" key="6">
    <source>
        <dbReference type="Google" id="ProtNLM"/>
    </source>
</evidence>
<reference evidence="4" key="1">
    <citation type="journal article" date="2020" name="bioRxiv">
        <title>Comparative genomics of Chlamydomonas.</title>
        <authorList>
            <person name="Craig R.J."/>
            <person name="Hasan A.R."/>
            <person name="Ness R.W."/>
            <person name="Keightley P.D."/>
        </authorList>
    </citation>
    <scope>NUCLEOTIDE SEQUENCE</scope>
    <source>
        <strain evidence="4">CCAP 11/173</strain>
    </source>
</reference>
<proteinExistence type="predicted"/>
<dbReference type="Proteomes" id="UP000613740">
    <property type="component" value="Unassembled WGS sequence"/>
</dbReference>
<evidence type="ECO:0000313" key="4">
    <source>
        <dbReference type="EMBL" id="KAG2453881.1"/>
    </source>
</evidence>
<dbReference type="Gene3D" id="3.20.20.220">
    <property type="match status" value="1"/>
</dbReference>
<dbReference type="GO" id="GO:0016491">
    <property type="term" value="F:oxidoreductase activity"/>
    <property type="evidence" value="ECO:0007669"/>
    <property type="project" value="UniProtKB-KW"/>
</dbReference>
<keyword evidence="1" id="KW-0560">Oxidoreductase</keyword>
<feature type="region of interest" description="Disordered" evidence="2">
    <location>
        <begin position="49"/>
        <end position="117"/>
    </location>
</feature>
<evidence type="ECO:0000256" key="1">
    <source>
        <dbReference type="ARBA" id="ARBA00023002"/>
    </source>
</evidence>
<feature type="signal peptide" evidence="3">
    <location>
        <begin position="1"/>
        <end position="20"/>
    </location>
</feature>
<keyword evidence="3" id="KW-0732">Signal</keyword>
<feature type="compositionally biased region" description="Low complexity" evidence="2">
    <location>
        <begin position="325"/>
        <end position="345"/>
    </location>
</feature>
<dbReference type="SUPFAM" id="SSF51730">
    <property type="entry name" value="FAD-linked oxidoreductase"/>
    <property type="match status" value="1"/>
</dbReference>
<dbReference type="InterPro" id="IPR029041">
    <property type="entry name" value="FAD-linked_oxidoreductase-like"/>
</dbReference>